<dbReference type="Pfam" id="PF03401">
    <property type="entry name" value="TctC"/>
    <property type="match status" value="1"/>
</dbReference>
<accession>A0A370NLP3</accession>
<gene>
    <name evidence="2" type="ORF">DN412_31060</name>
</gene>
<dbReference type="AlphaFoldDB" id="A0A370NLP3"/>
<proteinExistence type="inferred from homology"/>
<comment type="caution">
    <text evidence="2">The sequence shown here is derived from an EMBL/GenBank/DDBJ whole genome shotgun (WGS) entry which is preliminary data.</text>
</comment>
<protein>
    <submittedName>
        <fullName evidence="2">Tripartite tricarboxylate transporter substrate binding protein</fullName>
    </submittedName>
</protein>
<keyword evidence="3" id="KW-1185">Reference proteome</keyword>
<dbReference type="PIRSF" id="PIRSF017082">
    <property type="entry name" value="YflP"/>
    <property type="match status" value="1"/>
</dbReference>
<dbReference type="Proteomes" id="UP000255165">
    <property type="component" value="Unassembled WGS sequence"/>
</dbReference>
<dbReference type="PANTHER" id="PTHR42928">
    <property type="entry name" value="TRICARBOXYLATE-BINDING PROTEIN"/>
    <property type="match status" value="1"/>
</dbReference>
<comment type="similarity">
    <text evidence="1">Belongs to the UPF0065 (bug) family.</text>
</comment>
<reference evidence="3" key="1">
    <citation type="submission" date="2018-06" db="EMBL/GenBank/DDBJ databases">
        <authorList>
            <person name="Feng T."/>
            <person name="Jeon C.O."/>
        </authorList>
    </citation>
    <scope>NUCLEOTIDE SEQUENCE [LARGE SCALE GENOMIC DNA]</scope>
    <source>
        <strain evidence="3">S23</strain>
    </source>
</reference>
<evidence type="ECO:0000313" key="2">
    <source>
        <dbReference type="EMBL" id="RDK06515.1"/>
    </source>
</evidence>
<sequence>MHSKQGPFIARHRPAPCGNDVCSCQDRACTGSNPAAAGFPSARNTLRRHMKNRRHLLKSLAGCLIASAVVSAQAQDGAFPVRPVRLVVSTSAGGMTDILARLYADKLSKTLKQPFVVENMPGASTMLASRYVARQAADGYTLLVAANTIATLPHVEKNAGYQMKDFVGIGELARSPSLLVVSGSSKMKTIPELVAAAKRNPGVVTYAYTGRGTTSHMTAELFARDAGVSFNGIAYKGISLAVPDVLAGRVDFLMGPSTSTEELTKSGKMRALAITSWSRSPAFPNVPTFRELGYPDATYNLFFGIFAPAAIPDAVRKTLADAMDLAKQDPTFTGRLRQLGMEVSNVRTPEQFDAFLRQEEEKSVSLLRK</sequence>
<dbReference type="Gene3D" id="3.40.190.150">
    <property type="entry name" value="Bordetella uptake gene, domain 1"/>
    <property type="match status" value="1"/>
</dbReference>
<dbReference type="CDD" id="cd07012">
    <property type="entry name" value="PBP2_Bug_TTT"/>
    <property type="match status" value="1"/>
</dbReference>
<organism evidence="2 3">
    <name type="scientific">Cupriavidus lacunae</name>
    <dbReference type="NCBI Taxonomy" id="2666307"/>
    <lineage>
        <taxon>Bacteria</taxon>
        <taxon>Pseudomonadati</taxon>
        <taxon>Pseudomonadota</taxon>
        <taxon>Betaproteobacteria</taxon>
        <taxon>Burkholderiales</taxon>
        <taxon>Burkholderiaceae</taxon>
        <taxon>Cupriavidus</taxon>
    </lineage>
</organism>
<dbReference type="Gene3D" id="3.40.190.10">
    <property type="entry name" value="Periplasmic binding protein-like II"/>
    <property type="match status" value="1"/>
</dbReference>
<dbReference type="SUPFAM" id="SSF53850">
    <property type="entry name" value="Periplasmic binding protein-like II"/>
    <property type="match status" value="1"/>
</dbReference>
<dbReference type="InterPro" id="IPR005064">
    <property type="entry name" value="BUG"/>
</dbReference>
<dbReference type="PANTHER" id="PTHR42928:SF5">
    <property type="entry name" value="BLR1237 PROTEIN"/>
    <property type="match status" value="1"/>
</dbReference>
<evidence type="ECO:0000313" key="3">
    <source>
        <dbReference type="Proteomes" id="UP000255165"/>
    </source>
</evidence>
<dbReference type="InterPro" id="IPR042100">
    <property type="entry name" value="Bug_dom1"/>
</dbReference>
<name>A0A370NLP3_9BURK</name>
<evidence type="ECO:0000256" key="1">
    <source>
        <dbReference type="ARBA" id="ARBA00006987"/>
    </source>
</evidence>
<dbReference type="EMBL" id="QKWJ01000061">
    <property type="protein sequence ID" value="RDK06515.1"/>
    <property type="molecule type" value="Genomic_DNA"/>
</dbReference>